<evidence type="ECO:0000256" key="1">
    <source>
        <dbReference type="ARBA" id="ARBA00004496"/>
    </source>
</evidence>
<dbReference type="GO" id="GO:0004109">
    <property type="term" value="F:coproporphyrinogen oxidase activity"/>
    <property type="evidence" value="ECO:0007669"/>
    <property type="project" value="InterPro"/>
</dbReference>
<dbReference type="Pfam" id="PF04055">
    <property type="entry name" value="Radical_SAM"/>
    <property type="match status" value="1"/>
</dbReference>
<evidence type="ECO:0000256" key="13">
    <source>
        <dbReference type="ARBA" id="ARBA00024295"/>
    </source>
</evidence>
<evidence type="ECO:0000256" key="5">
    <source>
        <dbReference type="ARBA" id="ARBA00022485"/>
    </source>
</evidence>
<feature type="binding site" evidence="16">
    <location>
        <position position="56"/>
    </location>
    <ligand>
        <name>S-adenosyl-L-methionine</name>
        <dbReference type="ChEBI" id="CHEBI:59789"/>
        <label>1</label>
    </ligand>
</feature>
<comment type="function">
    <text evidence="13">Involved in the heme biosynthesis. Catalyzes the anaerobic oxidative decarboxylation of propionate groups of rings A and B of coproporphyrinogen III to yield the vinyl groups in protoporphyrinogen IX.</text>
</comment>
<dbReference type="SFLD" id="SFLDS00029">
    <property type="entry name" value="Radical_SAM"/>
    <property type="match status" value="1"/>
</dbReference>
<reference evidence="20" key="1">
    <citation type="submission" date="2015-09" db="EMBL/GenBank/DDBJ databases">
        <title>Complete sequence of Algoriphagus sp. M8-2.</title>
        <authorList>
            <person name="Shintani M."/>
        </authorList>
    </citation>
    <scope>NUCLEOTIDE SEQUENCE [LARGE SCALE GENOMIC DNA]</scope>
    <source>
        <strain evidence="20">M8-2</strain>
    </source>
</reference>
<dbReference type="Gene3D" id="1.10.10.920">
    <property type="match status" value="1"/>
</dbReference>
<proteinExistence type="inferred from homology"/>
<dbReference type="CDD" id="cd01335">
    <property type="entry name" value="Radical_SAM"/>
    <property type="match status" value="1"/>
</dbReference>
<organism evidence="19 20">
    <name type="scientific">Algoriphagus sanaruensis</name>
    <dbReference type="NCBI Taxonomy" id="1727163"/>
    <lineage>
        <taxon>Bacteria</taxon>
        <taxon>Pseudomonadati</taxon>
        <taxon>Bacteroidota</taxon>
        <taxon>Cytophagia</taxon>
        <taxon>Cytophagales</taxon>
        <taxon>Cyclobacteriaceae</taxon>
        <taxon>Algoriphagus</taxon>
    </lineage>
</organism>
<dbReference type="InterPro" id="IPR004558">
    <property type="entry name" value="Coprogen_oxidase_HemN"/>
</dbReference>
<comment type="similarity">
    <text evidence="3 15">Belongs to the anaerobic coproporphyrinogen-III oxidase family.</text>
</comment>
<evidence type="ECO:0000256" key="17">
    <source>
        <dbReference type="PIRSR" id="PIRSR000167-2"/>
    </source>
</evidence>
<keyword evidence="6 15" id="KW-0963">Cytoplasm</keyword>
<evidence type="ECO:0000256" key="3">
    <source>
        <dbReference type="ARBA" id="ARBA00005493"/>
    </source>
</evidence>
<feature type="binding site" evidence="16">
    <location>
        <position position="113"/>
    </location>
    <ligand>
        <name>S-adenosyl-L-methionine</name>
        <dbReference type="ChEBI" id="CHEBI:59789"/>
        <label>1</label>
    </ligand>
</feature>
<dbReference type="SMART" id="SM00729">
    <property type="entry name" value="Elp3"/>
    <property type="match status" value="1"/>
</dbReference>
<feature type="binding site" evidence="16">
    <location>
        <position position="210"/>
    </location>
    <ligand>
        <name>S-adenosyl-L-methionine</name>
        <dbReference type="ChEBI" id="CHEBI:59789"/>
        <label>2</label>
    </ligand>
</feature>
<keyword evidence="12 15" id="KW-0627">Porphyrin biosynthesis</keyword>
<evidence type="ECO:0000259" key="18">
    <source>
        <dbReference type="PROSITE" id="PS51918"/>
    </source>
</evidence>
<comment type="subcellular location">
    <subcellularLocation>
        <location evidence="1 15">Cytoplasm</location>
    </subcellularLocation>
</comment>
<feature type="binding site" evidence="16">
    <location>
        <position position="185"/>
    </location>
    <ligand>
        <name>S-adenosyl-L-methionine</name>
        <dbReference type="ChEBI" id="CHEBI:59789"/>
        <label>2</label>
    </ligand>
</feature>
<dbReference type="InterPro" id="IPR007197">
    <property type="entry name" value="rSAM"/>
</dbReference>
<keyword evidence="11 15" id="KW-0411">Iron-sulfur</keyword>
<evidence type="ECO:0000256" key="8">
    <source>
        <dbReference type="ARBA" id="ARBA00022723"/>
    </source>
</evidence>
<evidence type="ECO:0000256" key="14">
    <source>
        <dbReference type="ARBA" id="ARBA00048321"/>
    </source>
</evidence>
<keyword evidence="5 15" id="KW-0004">4Fe-4S</keyword>
<feature type="binding site" evidence="16">
    <location>
        <position position="173"/>
    </location>
    <ligand>
        <name>S-adenosyl-L-methionine</name>
        <dbReference type="ChEBI" id="CHEBI:59789"/>
        <label>2</label>
    </ligand>
</feature>
<dbReference type="EC" id="1.3.98.3" evidence="15"/>
<dbReference type="Proteomes" id="UP000073816">
    <property type="component" value="Chromosome"/>
</dbReference>
<accession>A0A142EML2</accession>
<dbReference type="OrthoDB" id="9808022at2"/>
<feature type="binding site" evidence="16">
    <location>
        <begin position="114"/>
        <end position="115"/>
    </location>
    <ligand>
        <name>S-adenosyl-L-methionine</name>
        <dbReference type="ChEBI" id="CHEBI:59789"/>
        <label>2</label>
    </ligand>
</feature>
<dbReference type="InterPro" id="IPR058240">
    <property type="entry name" value="rSAM_sf"/>
</dbReference>
<evidence type="ECO:0000256" key="15">
    <source>
        <dbReference type="PIRNR" id="PIRNR000167"/>
    </source>
</evidence>
<dbReference type="Gene3D" id="3.80.30.20">
    <property type="entry name" value="tm_1862 like domain"/>
    <property type="match status" value="1"/>
</dbReference>
<evidence type="ECO:0000313" key="20">
    <source>
        <dbReference type="Proteomes" id="UP000073816"/>
    </source>
</evidence>
<feature type="binding site" evidence="16">
    <location>
        <position position="329"/>
    </location>
    <ligand>
        <name>S-adenosyl-L-methionine</name>
        <dbReference type="ChEBI" id="CHEBI:59789"/>
        <label>1</label>
    </ligand>
</feature>
<feature type="binding site" evidence="17">
    <location>
        <position position="66"/>
    </location>
    <ligand>
        <name>[4Fe-4S] cluster</name>
        <dbReference type="ChEBI" id="CHEBI:49883"/>
        <note>4Fe-4S-S-AdoMet</note>
    </ligand>
</feature>
<keyword evidence="8 15" id="KW-0479">Metal-binding</keyword>
<evidence type="ECO:0000313" key="19">
    <source>
        <dbReference type="EMBL" id="AMQ56367.1"/>
    </source>
</evidence>
<dbReference type="PANTHER" id="PTHR13932">
    <property type="entry name" value="COPROPORPHYRINIGEN III OXIDASE"/>
    <property type="match status" value="1"/>
</dbReference>
<dbReference type="AlphaFoldDB" id="A0A142EML2"/>
<evidence type="ECO:0000256" key="4">
    <source>
        <dbReference type="ARBA" id="ARBA00011245"/>
    </source>
</evidence>
<evidence type="ECO:0000256" key="11">
    <source>
        <dbReference type="ARBA" id="ARBA00023014"/>
    </source>
</evidence>
<dbReference type="UniPathway" id="UPA00251">
    <property type="reaction ID" value="UER00323"/>
</dbReference>
<feature type="binding site" evidence="16">
    <location>
        <begin position="68"/>
        <end position="70"/>
    </location>
    <ligand>
        <name>S-adenosyl-L-methionine</name>
        <dbReference type="ChEBI" id="CHEBI:59789"/>
        <label>2</label>
    </ligand>
</feature>
<dbReference type="EMBL" id="CP012836">
    <property type="protein sequence ID" value="AMQ56367.1"/>
    <property type="molecule type" value="Genomic_DNA"/>
</dbReference>
<feature type="binding site" evidence="17">
    <location>
        <position position="62"/>
    </location>
    <ligand>
        <name>[4Fe-4S] cluster</name>
        <dbReference type="ChEBI" id="CHEBI:49883"/>
        <note>4Fe-4S-S-AdoMet</note>
    </ligand>
</feature>
<sequence>MALSPDLIKKYNQPVPRYTSYPTVPFWENNLEVAGWERLVKKAFDDFGSKEGISLYIHLPFCESLCTYCGCNKRITKNHQVEEPYLEAILREWERYLVILDETPKLNGIHLGGGTPTFFAPESLEFLISKILKSTELSSEYEFSFEGHPNNTTYEHLLELAQLGFDRVSYGIQDFNPEVQKAIHRYQPFEAVEKATDWARISGYSSINFDLIYGLPYQTKETLQDTFEKVGQLRPERIAFYSYAHLPSAFPAQKSYEAHLPNEREKRELYEFGKDLLIQMGYEEIGMDHFALPSDPLYLAKNEGKLHRNFMGYTTLSSKMLLGLGASSISDVWIGFAQNEKKVEDYENLANQHQIPLIKGHQHSLEDLEIRALILDLICHSSGLIPESIWEKLPFENKERLFEMEGENLLKLTNRHLQISEDGMAVVRNICALFDLRMEEQREKKANFSKAI</sequence>
<keyword evidence="7 15" id="KW-0949">S-adenosyl-L-methionine</keyword>
<feature type="domain" description="Radical SAM core" evidence="18">
    <location>
        <begin position="47"/>
        <end position="288"/>
    </location>
</feature>
<dbReference type="KEGG" id="alm:AO498_08075"/>
<feature type="binding site" evidence="16">
    <location>
        <position position="244"/>
    </location>
    <ligand>
        <name>S-adenosyl-L-methionine</name>
        <dbReference type="ChEBI" id="CHEBI:59789"/>
        <label>2</label>
    </ligand>
</feature>
<reference evidence="19 20" key="2">
    <citation type="journal article" date="2016" name="Genome Announc.">
        <title>Complete Genome Sequence of Algoriphagus sp. Strain M8-2, Isolated from a Brackish Lake.</title>
        <authorList>
            <person name="Muraguchi Y."/>
            <person name="Kushimoto K."/>
            <person name="Ohtsubo Y."/>
            <person name="Suzuki T."/>
            <person name="Dohra H."/>
            <person name="Kimbara K."/>
            <person name="Shintani M."/>
        </authorList>
    </citation>
    <scope>NUCLEOTIDE SEQUENCE [LARGE SCALE GENOMIC DNA]</scope>
    <source>
        <strain evidence="19 20">M8-2</strain>
    </source>
</reference>
<dbReference type="PIRSF" id="PIRSF000167">
    <property type="entry name" value="HemN"/>
    <property type="match status" value="1"/>
</dbReference>
<dbReference type="PANTHER" id="PTHR13932:SF6">
    <property type="entry name" value="OXYGEN-INDEPENDENT COPROPORPHYRINOGEN III OXIDASE"/>
    <property type="match status" value="1"/>
</dbReference>
<evidence type="ECO:0000256" key="9">
    <source>
        <dbReference type="ARBA" id="ARBA00023002"/>
    </source>
</evidence>
<comment type="cofactor">
    <cofactor evidence="15 17">
        <name>[4Fe-4S] cluster</name>
        <dbReference type="ChEBI" id="CHEBI:49883"/>
    </cofactor>
    <text evidence="15 17">Binds 1 [4Fe-4S] cluster. The cluster is coordinated with 3 cysteines and an exchangeable S-adenosyl-L-methionine.</text>
</comment>
<dbReference type="SFLD" id="SFLDG01082">
    <property type="entry name" value="B12-binding_domain_containing"/>
    <property type="match status" value="1"/>
</dbReference>
<dbReference type="GO" id="GO:0005737">
    <property type="term" value="C:cytoplasm"/>
    <property type="evidence" value="ECO:0007669"/>
    <property type="project" value="UniProtKB-SubCell"/>
</dbReference>
<protein>
    <recommendedName>
        <fullName evidence="15">Coproporphyrinogen-III oxidase</fullName>
        <ecNumber evidence="15">1.3.98.3</ecNumber>
    </recommendedName>
</protein>
<dbReference type="STRING" id="1727163.AO498_08075"/>
<dbReference type="GO" id="GO:0051539">
    <property type="term" value="F:4 iron, 4 sulfur cluster binding"/>
    <property type="evidence" value="ECO:0007669"/>
    <property type="project" value="UniProtKB-KW"/>
</dbReference>
<dbReference type="InterPro" id="IPR023404">
    <property type="entry name" value="rSAM_horseshoe"/>
</dbReference>
<dbReference type="PATRIC" id="fig|1727163.4.peg.1675"/>
<dbReference type="PROSITE" id="PS51918">
    <property type="entry name" value="RADICAL_SAM"/>
    <property type="match status" value="1"/>
</dbReference>
<evidence type="ECO:0000256" key="7">
    <source>
        <dbReference type="ARBA" id="ARBA00022691"/>
    </source>
</evidence>
<comment type="pathway">
    <text evidence="2 15">Porphyrin-containing compound metabolism; protoporphyrin-IX biosynthesis; protoporphyrinogen-IX from coproporphyrinogen-III (AdoMet route): step 1/1.</text>
</comment>
<dbReference type="GO" id="GO:0006782">
    <property type="term" value="P:protoporphyrinogen IX biosynthetic process"/>
    <property type="evidence" value="ECO:0007669"/>
    <property type="project" value="UniProtKB-UniPathway"/>
</dbReference>
<dbReference type="GO" id="GO:0051989">
    <property type="term" value="F:coproporphyrinogen dehydrogenase activity"/>
    <property type="evidence" value="ECO:0007669"/>
    <property type="project" value="UniProtKB-EC"/>
</dbReference>
<comment type="subunit">
    <text evidence="4">Monomer.</text>
</comment>
<keyword evidence="20" id="KW-1185">Reference proteome</keyword>
<keyword evidence="10 15" id="KW-0408">Iron</keyword>
<evidence type="ECO:0000256" key="2">
    <source>
        <dbReference type="ARBA" id="ARBA00004785"/>
    </source>
</evidence>
<feature type="binding site" evidence="17">
    <location>
        <position position="69"/>
    </location>
    <ligand>
        <name>[4Fe-4S] cluster</name>
        <dbReference type="ChEBI" id="CHEBI:49883"/>
        <note>4Fe-4S-S-AdoMet</note>
    </ligand>
</feature>
<keyword evidence="9 15" id="KW-0560">Oxidoreductase</keyword>
<evidence type="ECO:0000256" key="6">
    <source>
        <dbReference type="ARBA" id="ARBA00022490"/>
    </source>
</evidence>
<dbReference type="RefSeq" id="WP_067545787.1">
    <property type="nucleotide sequence ID" value="NZ_CP012836.1"/>
</dbReference>
<evidence type="ECO:0000256" key="10">
    <source>
        <dbReference type="ARBA" id="ARBA00023004"/>
    </source>
</evidence>
<dbReference type="SUPFAM" id="SSF102114">
    <property type="entry name" value="Radical SAM enzymes"/>
    <property type="match status" value="1"/>
</dbReference>
<name>A0A142EML2_9BACT</name>
<dbReference type="GO" id="GO:0046872">
    <property type="term" value="F:metal ion binding"/>
    <property type="evidence" value="ECO:0007669"/>
    <property type="project" value="UniProtKB-KW"/>
</dbReference>
<feature type="binding site" evidence="16">
    <location>
        <position position="146"/>
    </location>
    <ligand>
        <name>S-adenosyl-L-methionine</name>
        <dbReference type="ChEBI" id="CHEBI:59789"/>
        <label>1</label>
    </ligand>
</feature>
<evidence type="ECO:0000256" key="16">
    <source>
        <dbReference type="PIRSR" id="PIRSR000167-1"/>
    </source>
</evidence>
<dbReference type="SFLD" id="SFLDG01065">
    <property type="entry name" value="anaerobic_coproporphyrinogen-I"/>
    <property type="match status" value="1"/>
</dbReference>
<dbReference type="InterPro" id="IPR034505">
    <property type="entry name" value="Coproporphyrinogen-III_oxidase"/>
</dbReference>
<comment type="catalytic activity">
    <reaction evidence="14 15">
        <text>coproporphyrinogen III + 2 S-adenosyl-L-methionine = protoporphyrinogen IX + 2 5'-deoxyadenosine + 2 L-methionine + 2 CO2</text>
        <dbReference type="Rhea" id="RHEA:15425"/>
        <dbReference type="ChEBI" id="CHEBI:16526"/>
        <dbReference type="ChEBI" id="CHEBI:17319"/>
        <dbReference type="ChEBI" id="CHEBI:57307"/>
        <dbReference type="ChEBI" id="CHEBI:57309"/>
        <dbReference type="ChEBI" id="CHEBI:57844"/>
        <dbReference type="ChEBI" id="CHEBI:59789"/>
        <dbReference type="EC" id="1.3.98.3"/>
    </reaction>
</comment>
<dbReference type="InterPro" id="IPR006638">
    <property type="entry name" value="Elp3/MiaA/NifB-like_rSAM"/>
</dbReference>
<evidence type="ECO:0000256" key="12">
    <source>
        <dbReference type="ARBA" id="ARBA00023244"/>
    </source>
</evidence>
<gene>
    <name evidence="19" type="ORF">AO498_08075</name>
</gene>
<dbReference type="NCBIfam" id="TIGR00538">
    <property type="entry name" value="hemN"/>
    <property type="match status" value="1"/>
</dbReference>